<evidence type="ECO:0000313" key="1">
    <source>
        <dbReference type="EMBL" id="MEY6430787.1"/>
    </source>
</evidence>
<comment type="caution">
    <text evidence="1">The sequence shown here is derived from an EMBL/GenBank/DDBJ whole genome shotgun (WGS) entry which is preliminary data.</text>
</comment>
<accession>A0ABV4B8Z5</accession>
<reference evidence="1 2" key="1">
    <citation type="submission" date="2024-05" db="EMBL/GenBank/DDBJ databases">
        <title>Genome Sequence and Characterization of the New Strain Purple Sulfur Bacterium of Genus Thioalkalicoccus.</title>
        <authorList>
            <person name="Bryantseva I.A."/>
            <person name="Kyndt J.A."/>
            <person name="Imhoff J.F."/>
        </authorList>
    </citation>
    <scope>NUCLEOTIDE SEQUENCE [LARGE SCALE GENOMIC DNA]</scope>
    <source>
        <strain evidence="1 2">Um2</strain>
    </source>
</reference>
<proteinExistence type="predicted"/>
<dbReference type="EMBL" id="JBDKXB010000001">
    <property type="protein sequence ID" value="MEY6430787.1"/>
    <property type="molecule type" value="Genomic_DNA"/>
</dbReference>
<gene>
    <name evidence="1" type="ORF">ABC977_00010</name>
</gene>
<keyword evidence="2" id="KW-1185">Reference proteome</keyword>
<dbReference type="Pfam" id="PF10116">
    <property type="entry name" value="Host_attach"/>
    <property type="match status" value="1"/>
</dbReference>
<organism evidence="1 2">
    <name type="scientific">Thioalkalicoccus limnaeus</name>
    <dbReference type="NCBI Taxonomy" id="120681"/>
    <lineage>
        <taxon>Bacteria</taxon>
        <taxon>Pseudomonadati</taxon>
        <taxon>Pseudomonadota</taxon>
        <taxon>Gammaproteobacteria</taxon>
        <taxon>Chromatiales</taxon>
        <taxon>Chromatiaceae</taxon>
        <taxon>Thioalkalicoccus</taxon>
    </lineage>
</organism>
<sequence length="143" mass="16042">MKTWVIVASATRARLFETSGPRKPLEEILDLSNPEERLLTQEIESDKPGRVFDRVGGQRHATQTAVDAKEQVAVRFAKAVVERLASGRYEKRFDALYVVAPPHFLGLLRDQMSVPLSETVKGEVVKDLTREDAAEIQSQLARL</sequence>
<dbReference type="RefSeq" id="WP_369665175.1">
    <property type="nucleotide sequence ID" value="NZ_JBDKXB010000001.1"/>
</dbReference>
<dbReference type="Proteomes" id="UP001564408">
    <property type="component" value="Unassembled WGS sequence"/>
</dbReference>
<name>A0ABV4B8Z5_9GAMM</name>
<dbReference type="InterPro" id="IPR019291">
    <property type="entry name" value="Host_attachment_protein"/>
</dbReference>
<evidence type="ECO:0000313" key="2">
    <source>
        <dbReference type="Proteomes" id="UP001564408"/>
    </source>
</evidence>
<protein>
    <submittedName>
        <fullName evidence="1">Host attachment protein</fullName>
    </submittedName>
</protein>